<gene>
    <name evidence="1" type="ORF">PRI8871_02561</name>
</gene>
<dbReference type="AlphaFoldDB" id="A0A2R8AY11"/>
<dbReference type="SUPFAM" id="SSF51316">
    <property type="entry name" value="Mss4-like"/>
    <property type="match status" value="1"/>
</dbReference>
<dbReference type="Gene3D" id="3.90.1590.10">
    <property type="entry name" value="glutathione-dependent formaldehyde- activating enzyme (gfa)"/>
    <property type="match status" value="1"/>
</dbReference>
<dbReference type="EMBL" id="OMOJ01000005">
    <property type="protein sequence ID" value="SPF80749.1"/>
    <property type="molecule type" value="Genomic_DNA"/>
</dbReference>
<dbReference type="InterPro" id="IPR011057">
    <property type="entry name" value="Mss4-like_sf"/>
</dbReference>
<proteinExistence type="predicted"/>
<evidence type="ECO:0000313" key="2">
    <source>
        <dbReference type="Proteomes" id="UP000244904"/>
    </source>
</evidence>
<dbReference type="Pfam" id="PF19648">
    <property type="entry name" value="DUF6151"/>
    <property type="match status" value="1"/>
</dbReference>
<evidence type="ECO:0000313" key="1">
    <source>
        <dbReference type="EMBL" id="SPF80749.1"/>
    </source>
</evidence>
<dbReference type="Proteomes" id="UP000244904">
    <property type="component" value="Unassembled WGS sequence"/>
</dbReference>
<accession>A0A2R8AY11</accession>
<name>A0A2R8AY11_9RHOB</name>
<reference evidence="2" key="1">
    <citation type="submission" date="2018-03" db="EMBL/GenBank/DDBJ databases">
        <authorList>
            <person name="Rodrigo-Torres L."/>
            <person name="Arahal R. D."/>
            <person name="Lucena T."/>
        </authorList>
    </citation>
    <scope>NUCLEOTIDE SEQUENCE [LARGE SCALE GENOMIC DNA]</scope>
    <source>
        <strain evidence="2">CECT 8871</strain>
    </source>
</reference>
<dbReference type="RefSeq" id="WP_108886610.1">
    <property type="nucleotide sequence ID" value="NZ_OMOJ01000005.1"/>
</dbReference>
<organism evidence="1 2">
    <name type="scientific">Pseudoprimorskyibacter insulae</name>
    <dbReference type="NCBI Taxonomy" id="1695997"/>
    <lineage>
        <taxon>Bacteria</taxon>
        <taxon>Pseudomonadati</taxon>
        <taxon>Pseudomonadota</taxon>
        <taxon>Alphaproteobacteria</taxon>
        <taxon>Rhodobacterales</taxon>
        <taxon>Paracoccaceae</taxon>
        <taxon>Pseudoprimorskyibacter</taxon>
    </lineage>
</organism>
<dbReference type="OrthoDB" id="5500342at2"/>
<evidence type="ECO:0008006" key="3">
    <source>
        <dbReference type="Google" id="ProtNLM"/>
    </source>
</evidence>
<keyword evidence="2" id="KW-1185">Reference proteome</keyword>
<dbReference type="InterPro" id="IPR046149">
    <property type="entry name" value="DUF6151"/>
</dbReference>
<protein>
    <recommendedName>
        <fullName evidence="3">CENP-V/GFA domain-containing protein</fullName>
    </recommendedName>
</protein>
<sequence length="177" mass="18868">MSHKFQCDCGQTKWSIKSDTPGTALICYCTDCQNAATHLGSQTTLDSAGGTTIYQAMPSDITFEAGFDTVKMFMHRPDGIFRWYAGCCNTPIANTLKTTKIPFAGYVLPAGNTAFGSNPPQVMTKSALSPIKQHGFAKVGFGVISRGLMAKLRGNTSGAPFFVGGVPVRDPEVLSKS</sequence>